<keyword evidence="9" id="KW-1185">Reference proteome</keyword>
<dbReference type="InterPro" id="IPR013718">
    <property type="entry name" value="COQ9_C"/>
</dbReference>
<comment type="pathway">
    <text evidence="1">Cofactor biosynthesis; ubiquinone biosynthesis.</text>
</comment>
<gene>
    <name evidence="8" type="ORF">BXY39_1898</name>
</gene>
<dbReference type="AlphaFoldDB" id="A0A3M0CG56"/>
<keyword evidence="3" id="KW-0831">Ubiquinone biosynthesis</keyword>
<comment type="caution">
    <text evidence="8">The sequence shown here is derived from an EMBL/GenBank/DDBJ whole genome shotgun (WGS) entry which is preliminary data.</text>
</comment>
<dbReference type="Pfam" id="PF08511">
    <property type="entry name" value="COQ9"/>
    <property type="match status" value="1"/>
</dbReference>
<dbReference type="PANTHER" id="PTHR21427:SF19">
    <property type="entry name" value="UBIQUINONE BIOSYNTHESIS PROTEIN COQ9, MITOCHONDRIAL"/>
    <property type="match status" value="1"/>
</dbReference>
<comment type="similarity">
    <text evidence="2">Belongs to the COQ9 family.</text>
</comment>
<dbReference type="NCBIfam" id="TIGR02396">
    <property type="entry name" value="diverge_rpsU"/>
    <property type="match status" value="1"/>
</dbReference>
<accession>A0A3M0CG56</accession>
<evidence type="ECO:0000313" key="9">
    <source>
        <dbReference type="Proteomes" id="UP000271227"/>
    </source>
</evidence>
<dbReference type="Gene3D" id="1.10.357.10">
    <property type="entry name" value="Tetracycline Repressor, domain 2"/>
    <property type="match status" value="1"/>
</dbReference>
<keyword evidence="8" id="KW-0830">Ubiquinone</keyword>
<name>A0A3M0CG56_9PROT</name>
<dbReference type="InterPro" id="IPR012762">
    <property type="entry name" value="Ubiq_biosynth_COQ9"/>
</dbReference>
<dbReference type="OrthoDB" id="7201143at2"/>
<dbReference type="EMBL" id="REFR01000011">
    <property type="protein sequence ID" value="RMB07807.1"/>
    <property type="molecule type" value="Genomic_DNA"/>
</dbReference>
<dbReference type="PANTHER" id="PTHR21427">
    <property type="entry name" value="UBIQUINONE BIOSYNTHESIS PROTEIN COQ9, MITOCHONDRIAL"/>
    <property type="match status" value="1"/>
</dbReference>
<dbReference type="GO" id="GO:0006744">
    <property type="term" value="P:ubiquinone biosynthetic process"/>
    <property type="evidence" value="ECO:0007669"/>
    <property type="project" value="UniProtKB-KW"/>
</dbReference>
<sequence>MSQTAAYQTASLPAGDPTPEEWRIPLLDAMLAHVPFDGWSKGALHAAASDLGLPAEMADLAFPDGAVEVLEMHLKKADADLADTLAAMNLPAMKIRERITVAIRTRLEMHADHRESVRRGLATLSLPQHAGLAMRSLWATADTMWRAAGDTSTDHNWYTKRMTLSAVYSSVLLFWLNDDSEDFSDSWAFLDRRIENVMQIEKAKFRLRQTQDRLPSVSRFLGRLRYPGL</sequence>
<evidence type="ECO:0000256" key="5">
    <source>
        <dbReference type="ARBA" id="ARBA00023121"/>
    </source>
</evidence>
<reference evidence="8 9" key="1">
    <citation type="submission" date="2018-10" db="EMBL/GenBank/DDBJ databases">
        <title>Genomic Encyclopedia of Archaeal and Bacterial Type Strains, Phase II (KMG-II): from individual species to whole genera.</title>
        <authorList>
            <person name="Goeker M."/>
        </authorList>
    </citation>
    <scope>NUCLEOTIDE SEQUENCE [LARGE SCALE GENOMIC DNA]</scope>
    <source>
        <strain evidence="8 9">DSM 25217</strain>
    </source>
</reference>
<evidence type="ECO:0000256" key="4">
    <source>
        <dbReference type="ARBA" id="ARBA00022946"/>
    </source>
</evidence>
<dbReference type="InParanoid" id="A0A3M0CG56"/>
<dbReference type="Proteomes" id="UP000271227">
    <property type="component" value="Unassembled WGS sequence"/>
</dbReference>
<evidence type="ECO:0000256" key="6">
    <source>
        <dbReference type="ARBA" id="ARBA00058104"/>
    </source>
</evidence>
<organism evidence="8 9">
    <name type="scientific">Eilatimonas milleporae</name>
    <dbReference type="NCBI Taxonomy" id="911205"/>
    <lineage>
        <taxon>Bacteria</taxon>
        <taxon>Pseudomonadati</taxon>
        <taxon>Pseudomonadota</taxon>
        <taxon>Alphaproteobacteria</taxon>
        <taxon>Kordiimonadales</taxon>
        <taxon>Kordiimonadaceae</taxon>
        <taxon>Eilatimonas</taxon>
    </lineage>
</organism>
<evidence type="ECO:0000256" key="2">
    <source>
        <dbReference type="ARBA" id="ARBA00010766"/>
    </source>
</evidence>
<proteinExistence type="inferred from homology"/>
<evidence type="ECO:0000256" key="1">
    <source>
        <dbReference type="ARBA" id="ARBA00004749"/>
    </source>
</evidence>
<keyword evidence="5" id="KW-0446">Lipid-binding</keyword>
<evidence type="ECO:0000256" key="3">
    <source>
        <dbReference type="ARBA" id="ARBA00022688"/>
    </source>
</evidence>
<dbReference type="GO" id="GO:0008289">
    <property type="term" value="F:lipid binding"/>
    <property type="evidence" value="ECO:0007669"/>
    <property type="project" value="UniProtKB-KW"/>
</dbReference>
<feature type="domain" description="COQ9 C-terminal" evidence="7">
    <location>
        <begin position="132"/>
        <end position="201"/>
    </location>
</feature>
<evidence type="ECO:0000259" key="7">
    <source>
        <dbReference type="Pfam" id="PF08511"/>
    </source>
</evidence>
<dbReference type="RefSeq" id="WP_121938594.1">
    <property type="nucleotide sequence ID" value="NZ_REFR01000011.1"/>
</dbReference>
<keyword evidence="4" id="KW-0809">Transit peptide</keyword>
<protein>
    <submittedName>
        <fullName evidence="8">Ubiquinone biosynthesis protein COQ9</fullName>
    </submittedName>
</protein>
<comment type="function">
    <text evidence="6">Membrane-associated protein that warps the membrane surface to access and bind aromatic isoprenes with high specificity, including ubiquinone (CoQ) isoprene intermediates and presents them directly to COQ7, therefore facilitating the COQ7-mediated hydroxylase step. Participates in the biosynthesis of coenzyme Q, also named ubiquinone, an essential lipid-soluble electron transporter for aerobic cellular respiration.</text>
</comment>
<evidence type="ECO:0000313" key="8">
    <source>
        <dbReference type="EMBL" id="RMB07807.1"/>
    </source>
</evidence>